<organism evidence="1">
    <name type="scientific">uncultured bacterium</name>
    <name type="common">gcode 4</name>
    <dbReference type="NCBI Taxonomy" id="1234023"/>
    <lineage>
        <taxon>Bacteria</taxon>
        <taxon>environmental samples</taxon>
    </lineage>
</organism>
<gene>
    <name evidence="1" type="ORF">ACD_78C00173G0003</name>
</gene>
<dbReference type="InterPro" id="IPR016181">
    <property type="entry name" value="Acyl_CoA_acyltransferase"/>
</dbReference>
<name>K1YCM1_9BACT</name>
<protein>
    <recommendedName>
        <fullName evidence="2">BioF2-like acetyltransferase domain-containing protein</fullName>
    </recommendedName>
</protein>
<proteinExistence type="predicted"/>
<reference evidence="1" key="1">
    <citation type="journal article" date="2012" name="Science">
        <title>Fermentation, hydrogen, and sulfur metabolism in multiple uncultivated bacterial phyla.</title>
        <authorList>
            <person name="Wrighton K.C."/>
            <person name="Thomas B.C."/>
            <person name="Sharon I."/>
            <person name="Miller C.S."/>
            <person name="Castelle C.J."/>
            <person name="VerBerkmoes N.C."/>
            <person name="Wilkins M.J."/>
            <person name="Hettich R.L."/>
            <person name="Lipton M.S."/>
            <person name="Williams K.H."/>
            <person name="Long P.E."/>
            <person name="Banfield J.F."/>
        </authorList>
    </citation>
    <scope>NUCLEOTIDE SEQUENCE [LARGE SCALE GENOMIC DNA]</scope>
</reference>
<dbReference type="SUPFAM" id="SSF55729">
    <property type="entry name" value="Acyl-CoA N-acyltransferases (Nat)"/>
    <property type="match status" value="1"/>
</dbReference>
<dbReference type="Gene3D" id="3.40.630.30">
    <property type="match status" value="1"/>
</dbReference>
<dbReference type="AlphaFoldDB" id="K1YCM1"/>
<sequence length="283" mass="33625">MSIIERREFPEDHTYYRTTSPVYNKYLRDHCHIHTIPLENGTRFGWMKRIFGKYMQLVKFERVDTEPTKELLKSHGFVRGFAIWIPFRRTDIPPGWRKLAVGTHFTRTGFVRIENGEYYKKWNERARRARKKFLSFTSPEIHIELVDRETFSRAFQGVKVKHLFKSDYIKYYRAMAGIDPSTIRSYVCYQGDTPIAGLAVHDYSGNASVHLVAFTGKKSKPFQAGTGLIDRWFFDSLDRGIEYINFDHLRDSSMEKNQQGYTDFKLNFIENECYFKDSYFRFL</sequence>
<evidence type="ECO:0008006" key="2">
    <source>
        <dbReference type="Google" id="ProtNLM"/>
    </source>
</evidence>
<accession>K1YCM1</accession>
<comment type="caution">
    <text evidence="1">The sequence shown here is derived from an EMBL/GenBank/DDBJ whole genome shotgun (WGS) entry which is preliminary data.</text>
</comment>
<dbReference type="EMBL" id="AMFJ01034173">
    <property type="protein sequence ID" value="EKD30048.1"/>
    <property type="molecule type" value="Genomic_DNA"/>
</dbReference>
<evidence type="ECO:0000313" key="1">
    <source>
        <dbReference type="EMBL" id="EKD30048.1"/>
    </source>
</evidence>